<reference evidence="1 2" key="1">
    <citation type="submission" date="2015-10" db="EMBL/GenBank/DDBJ databases">
        <title>Draft genome sequence of Novosphingobium fuchskuhlense DSM 25065 isolated from a surface water sample of the southwest basin of Lake Grosse Fuchskuhle.</title>
        <authorList>
            <person name="Ruckert C."/>
            <person name="Winkler A."/>
            <person name="Glaeser J."/>
            <person name="Grossart H.-P."/>
            <person name="Kalinowski J."/>
            <person name="Glaeser S."/>
        </authorList>
    </citation>
    <scope>NUCLEOTIDE SEQUENCE [LARGE SCALE GENOMIC DNA]</scope>
    <source>
        <strain evidence="1 2">FNE08-7</strain>
    </source>
</reference>
<evidence type="ECO:0000313" key="2">
    <source>
        <dbReference type="Proteomes" id="UP000058012"/>
    </source>
</evidence>
<organism evidence="1 2">
    <name type="scientific">Novosphingobium fuchskuhlense</name>
    <dbReference type="NCBI Taxonomy" id="1117702"/>
    <lineage>
        <taxon>Bacteria</taxon>
        <taxon>Pseudomonadati</taxon>
        <taxon>Pseudomonadota</taxon>
        <taxon>Alphaproteobacteria</taxon>
        <taxon>Sphingomonadales</taxon>
        <taxon>Sphingomonadaceae</taxon>
        <taxon>Novosphingobium</taxon>
    </lineage>
</organism>
<dbReference type="Proteomes" id="UP000058012">
    <property type="component" value="Unassembled WGS sequence"/>
</dbReference>
<dbReference type="AlphaFoldDB" id="A0A124JW93"/>
<name>A0A124JW93_9SPHN</name>
<dbReference type="STRING" id="1117702.AQZ52_02320"/>
<proteinExistence type="predicted"/>
<gene>
    <name evidence="1" type="ORF">AQZ52_02320</name>
</gene>
<protein>
    <recommendedName>
        <fullName evidence="3">DUF2141 domain-containing protein</fullName>
    </recommendedName>
</protein>
<evidence type="ECO:0008006" key="3">
    <source>
        <dbReference type="Google" id="ProtNLM"/>
    </source>
</evidence>
<sequence length="143" mass="15554">MPLPQIQAHPQGAAAASAAVPSTIFVEIDGLRSNRGQIMACMTANPRTFPDCQKDPNARHLTVPAVNGETVQFRDVPQGRYAIALFHDENGNGRMDKMMMLPKEGFGFSRDAPLEFGPPHFGAASFQVGAAQMRTAIKVRYIL</sequence>
<dbReference type="OrthoDB" id="9788332at2"/>
<comment type="caution">
    <text evidence="1">The sequence shown here is derived from an EMBL/GenBank/DDBJ whole genome shotgun (WGS) entry which is preliminary data.</text>
</comment>
<evidence type="ECO:0000313" key="1">
    <source>
        <dbReference type="EMBL" id="KUR73097.1"/>
    </source>
</evidence>
<dbReference type="EMBL" id="LLZS01000003">
    <property type="protein sequence ID" value="KUR73097.1"/>
    <property type="molecule type" value="Genomic_DNA"/>
</dbReference>
<accession>A0A124JW93</accession>
<dbReference type="InterPro" id="IPR018673">
    <property type="entry name" value="DUF2141"/>
</dbReference>
<dbReference type="Pfam" id="PF09912">
    <property type="entry name" value="DUF2141"/>
    <property type="match status" value="1"/>
</dbReference>
<keyword evidence="2" id="KW-1185">Reference proteome</keyword>